<feature type="transmembrane region" description="Helical" evidence="11">
    <location>
        <begin position="113"/>
        <end position="135"/>
    </location>
</feature>
<keyword evidence="14" id="KW-1185">Reference proteome</keyword>
<feature type="transmembrane region" description="Helical" evidence="11">
    <location>
        <begin position="273"/>
        <end position="294"/>
    </location>
</feature>
<dbReference type="GO" id="GO:0005789">
    <property type="term" value="C:endoplasmic reticulum membrane"/>
    <property type="evidence" value="ECO:0007669"/>
    <property type="project" value="UniProtKB-SubCell"/>
</dbReference>
<feature type="transmembrane region" description="Helical" evidence="11">
    <location>
        <begin position="386"/>
        <end position="405"/>
    </location>
</feature>
<dbReference type="GO" id="GO:0000026">
    <property type="term" value="F:alpha-1,2-mannosyltransferase activity"/>
    <property type="evidence" value="ECO:0007669"/>
    <property type="project" value="TreeGrafter"/>
</dbReference>
<evidence type="ECO:0000313" key="14">
    <source>
        <dbReference type="Proteomes" id="UP000494106"/>
    </source>
</evidence>
<evidence type="ECO:0000256" key="9">
    <source>
        <dbReference type="ARBA" id="ARBA00023136"/>
    </source>
</evidence>
<feature type="transmembrane region" description="Helical" evidence="11">
    <location>
        <begin position="449"/>
        <end position="471"/>
    </location>
</feature>
<evidence type="ECO:0000256" key="2">
    <source>
        <dbReference type="ARBA" id="ARBA00004687"/>
    </source>
</evidence>
<feature type="transmembrane region" description="Helical" evidence="11">
    <location>
        <begin position="411"/>
        <end position="429"/>
    </location>
</feature>
<feature type="transmembrane region" description="Helical" evidence="11">
    <location>
        <begin position="230"/>
        <end position="252"/>
    </location>
</feature>
<keyword evidence="6 11" id="KW-0812">Transmembrane</keyword>
<dbReference type="Proteomes" id="UP000494256">
    <property type="component" value="Unassembled WGS sequence"/>
</dbReference>
<evidence type="ECO:0000256" key="11">
    <source>
        <dbReference type="RuleBase" id="RU363075"/>
    </source>
</evidence>
<dbReference type="GO" id="GO:0006506">
    <property type="term" value="P:GPI anchor biosynthetic process"/>
    <property type="evidence" value="ECO:0007669"/>
    <property type="project" value="UniProtKB-KW"/>
</dbReference>
<evidence type="ECO:0000256" key="5">
    <source>
        <dbReference type="ARBA" id="ARBA00022679"/>
    </source>
</evidence>
<sequence>MKIFLKTELLKAISFRNPVKLPFTYWVLVFCRFALTLLPQRGYIHPDEFFQNVEVIAGDILSIDVSRTWEFNPKFPIRNIFIPKLILGPPLHFIRLMNPYSKHYLNVDLRTPYYLLVFPRIFICLLSLINDYCLYRICVLYGQNFRNRLKIFASSYVVFTYCCRSFSNTFEMIFFSMLLLLVAECMMKSDNVIYHNEFLKEKYEQAKTAVEKVKLFKLTTHLPEHNLNRVIILSTIVVIGIFNRPTFVGFAFPPIFFWLHRGLGSKVIGFKDFHYRIFMFIICGIPTTFLLILIDSSYYGYITMADLESMKISLNNWVVTPLNFLRYNSDMRNLTSHGLHPRWLHLAVNVPLLFNVLGILALITLSINTYRFIRGQYSKLPRIQSITGLMLFSLVTPIILLSLFPHQEARFIIPVLIPLIYLYANHLHVNETDGLRTRRLKTTLQITWYVLNALLTIFFGFIHQGGVYPFANSLYREIKNNYGVHTHVITTHSYSIPTFLLQLESTTKVWTDRGTGHKYRLAPSTFILKYGSLPMDDLLFKVDEVLTNAEMLLHDYKKKYRFYVASPCSLEQQLRSAARKYQYFQLVEEFSYYPHFCTEAFPKFPSSHDQFCVQNNDLRTNESRVVDLNLLQRISCFLHRFCLRIYLVKPVAKYLT</sequence>
<evidence type="ECO:0000313" key="13">
    <source>
        <dbReference type="EMBL" id="CAB3256271.1"/>
    </source>
</evidence>
<evidence type="ECO:0000313" key="12">
    <source>
        <dbReference type="EMBL" id="CAB3241126.1"/>
    </source>
</evidence>
<comment type="subcellular location">
    <subcellularLocation>
        <location evidence="1 11">Endoplasmic reticulum membrane</location>
        <topology evidence="1 11">Multi-pass membrane protein</topology>
    </subcellularLocation>
</comment>
<comment type="caution">
    <text evidence="12">The sequence shown here is derived from an EMBL/GenBank/DDBJ whole genome shotgun (WGS) entry which is preliminary data.</text>
</comment>
<feature type="transmembrane region" description="Helical" evidence="11">
    <location>
        <begin position="156"/>
        <end position="182"/>
    </location>
</feature>
<evidence type="ECO:0000256" key="3">
    <source>
        <dbReference type="ARBA" id="ARBA00022502"/>
    </source>
</evidence>
<dbReference type="AlphaFoldDB" id="A0A8S1A7F4"/>
<name>A0A8S1A7F4_ARCPL</name>
<keyword evidence="8 11" id="KW-1133">Transmembrane helix</keyword>
<evidence type="ECO:0000256" key="10">
    <source>
        <dbReference type="ARBA" id="ARBA00038466"/>
    </source>
</evidence>
<gene>
    <name evidence="13" type="ORF">APLA_LOCUS15286</name>
    <name evidence="12" type="ORF">APLA_LOCUS9451</name>
</gene>
<feature type="transmembrane region" description="Helical" evidence="11">
    <location>
        <begin position="21"/>
        <end position="38"/>
    </location>
</feature>
<keyword evidence="3" id="KW-0337">GPI-anchor biosynthesis</keyword>
<organism evidence="12 15">
    <name type="scientific">Arctia plantaginis</name>
    <name type="common">Wood tiger moth</name>
    <name type="synonym">Phalaena plantaginis</name>
    <dbReference type="NCBI Taxonomy" id="874455"/>
    <lineage>
        <taxon>Eukaryota</taxon>
        <taxon>Metazoa</taxon>
        <taxon>Ecdysozoa</taxon>
        <taxon>Arthropoda</taxon>
        <taxon>Hexapoda</taxon>
        <taxon>Insecta</taxon>
        <taxon>Pterygota</taxon>
        <taxon>Neoptera</taxon>
        <taxon>Endopterygota</taxon>
        <taxon>Lepidoptera</taxon>
        <taxon>Glossata</taxon>
        <taxon>Ditrysia</taxon>
        <taxon>Noctuoidea</taxon>
        <taxon>Erebidae</taxon>
        <taxon>Arctiinae</taxon>
        <taxon>Arctia</taxon>
    </lineage>
</organism>
<evidence type="ECO:0000256" key="8">
    <source>
        <dbReference type="ARBA" id="ARBA00022989"/>
    </source>
</evidence>
<dbReference type="PANTHER" id="PTHR22760:SF3">
    <property type="entry name" value="GPI MANNOSYLTRANSFERASE 4"/>
    <property type="match status" value="1"/>
</dbReference>
<dbReference type="Pfam" id="PF03901">
    <property type="entry name" value="Glyco_transf_22"/>
    <property type="match status" value="1"/>
</dbReference>
<keyword evidence="7 11" id="KW-0256">Endoplasmic reticulum</keyword>
<keyword evidence="9 11" id="KW-0472">Membrane</keyword>
<accession>A0A8S1A7F4</accession>
<reference evidence="14 15" key="1">
    <citation type="submission" date="2020-04" db="EMBL/GenBank/DDBJ databases">
        <authorList>
            <person name="Wallbank WR R."/>
            <person name="Pardo Diaz C."/>
            <person name="Kozak K."/>
            <person name="Martin S."/>
            <person name="Jiggins C."/>
            <person name="Moest M."/>
            <person name="Warren A I."/>
            <person name="Byers J.R.P. K."/>
            <person name="Montejo-Kovacevich G."/>
            <person name="Yen C E."/>
        </authorList>
    </citation>
    <scope>NUCLEOTIDE SEQUENCE [LARGE SCALE GENOMIC DNA]</scope>
</reference>
<dbReference type="EMBL" id="CADEBC010000586">
    <property type="protein sequence ID" value="CAB3256271.1"/>
    <property type="molecule type" value="Genomic_DNA"/>
</dbReference>
<proteinExistence type="inferred from homology"/>
<dbReference type="Proteomes" id="UP000494106">
    <property type="component" value="Unassembled WGS sequence"/>
</dbReference>
<evidence type="ECO:0000256" key="4">
    <source>
        <dbReference type="ARBA" id="ARBA00022676"/>
    </source>
</evidence>
<evidence type="ECO:0000256" key="7">
    <source>
        <dbReference type="ARBA" id="ARBA00022824"/>
    </source>
</evidence>
<comment type="similarity">
    <text evidence="10">Belongs to the glycosyltransferase 22 family. PIGZ subfamily.</text>
</comment>
<comment type="pathway">
    <text evidence="2">Glycolipid biosynthesis; glycosylphosphatidylinositol-anchor biosynthesis.</text>
</comment>
<keyword evidence="5" id="KW-0808">Transferase</keyword>
<dbReference type="EC" id="2.4.1.-" evidence="11"/>
<evidence type="ECO:0000256" key="1">
    <source>
        <dbReference type="ARBA" id="ARBA00004477"/>
    </source>
</evidence>
<dbReference type="PANTHER" id="PTHR22760">
    <property type="entry name" value="GLYCOSYLTRANSFERASE"/>
    <property type="match status" value="1"/>
</dbReference>
<feature type="transmembrane region" description="Helical" evidence="11">
    <location>
        <begin position="343"/>
        <end position="365"/>
    </location>
</feature>
<evidence type="ECO:0000313" key="15">
    <source>
        <dbReference type="Proteomes" id="UP000494256"/>
    </source>
</evidence>
<protein>
    <recommendedName>
        <fullName evidence="11">Mannosyltransferase</fullName>
        <ecNumber evidence="11">2.4.1.-</ecNumber>
    </recommendedName>
</protein>
<dbReference type="EMBL" id="CADEBD010000309">
    <property type="protein sequence ID" value="CAB3241126.1"/>
    <property type="molecule type" value="Genomic_DNA"/>
</dbReference>
<dbReference type="InterPro" id="IPR005599">
    <property type="entry name" value="GPI_mannosylTrfase"/>
</dbReference>
<evidence type="ECO:0000256" key="6">
    <source>
        <dbReference type="ARBA" id="ARBA00022692"/>
    </source>
</evidence>
<dbReference type="OrthoDB" id="10066429at2759"/>
<keyword evidence="4 11" id="KW-0328">Glycosyltransferase</keyword>